<sequence length="70" mass="7756">MLDTPWSSYRRTSGPVTWSAAEVPNSGPALPCSHHVHEALARADMGVQYYCGYYDGIVGPVTWVRMRWGG</sequence>
<protein>
    <submittedName>
        <fullName evidence="1">Uncharacterized protein</fullName>
    </submittedName>
</protein>
<name>A0ABZ1MY64_STREF</name>
<evidence type="ECO:0000313" key="1">
    <source>
        <dbReference type="EMBL" id="WTW32049.1"/>
    </source>
</evidence>
<accession>A0ABZ1MY64</accession>
<organism evidence="1 2">
    <name type="scientific">Streptomyces purpurascens</name>
    <dbReference type="NCBI Taxonomy" id="1924"/>
    <lineage>
        <taxon>Bacteria</taxon>
        <taxon>Bacillati</taxon>
        <taxon>Actinomycetota</taxon>
        <taxon>Actinomycetes</taxon>
        <taxon>Kitasatosporales</taxon>
        <taxon>Streptomycetaceae</taxon>
        <taxon>Streptomyces</taxon>
    </lineage>
</organism>
<proteinExistence type="predicted"/>
<dbReference type="Proteomes" id="UP001621512">
    <property type="component" value="Chromosome"/>
</dbReference>
<dbReference type="EMBL" id="CP108341">
    <property type="protein sequence ID" value="WTW32049.1"/>
    <property type="molecule type" value="Genomic_DNA"/>
</dbReference>
<dbReference type="RefSeq" id="WP_359895844.1">
    <property type="nucleotide sequence ID" value="NZ_CP108341.1"/>
</dbReference>
<keyword evidence="2" id="KW-1185">Reference proteome</keyword>
<reference evidence="1 2" key="1">
    <citation type="submission" date="2022-10" db="EMBL/GenBank/DDBJ databases">
        <title>The complete genomes of actinobacterial strains from the NBC collection.</title>
        <authorList>
            <person name="Joergensen T.S."/>
            <person name="Alvarez Arevalo M."/>
            <person name="Sterndorff E.B."/>
            <person name="Faurdal D."/>
            <person name="Vuksanovic O."/>
            <person name="Mourched A.-S."/>
            <person name="Charusanti P."/>
            <person name="Shaw S."/>
            <person name="Blin K."/>
            <person name="Weber T."/>
        </authorList>
    </citation>
    <scope>NUCLEOTIDE SEQUENCE [LARGE SCALE GENOMIC DNA]</scope>
    <source>
        <strain evidence="1 2">NBC_00017</strain>
    </source>
</reference>
<evidence type="ECO:0000313" key="2">
    <source>
        <dbReference type="Proteomes" id="UP001621512"/>
    </source>
</evidence>
<gene>
    <name evidence="1" type="ORF">OHU35_40845</name>
</gene>